<keyword evidence="5 11" id="KW-0472">Membrane</keyword>
<keyword evidence="3 11" id="KW-0210">Decarboxylase</keyword>
<proteinExistence type="inferred from homology"/>
<keyword evidence="6 11" id="KW-0865">Zymogen</keyword>
<feature type="site" description="Cleavage (non-hydrolytic); by autocatalysis" evidence="11">
    <location>
        <begin position="170"/>
        <end position="171"/>
    </location>
</feature>
<comment type="cofactor">
    <cofactor evidence="11">
        <name>pyruvate</name>
        <dbReference type="ChEBI" id="CHEBI:15361"/>
    </cofactor>
    <text evidence="11">Binds 1 pyruvoyl group covalently per subunit.</text>
</comment>
<evidence type="ECO:0000256" key="2">
    <source>
        <dbReference type="ARBA" id="ARBA00022516"/>
    </source>
</evidence>
<evidence type="ECO:0000256" key="8">
    <source>
        <dbReference type="ARBA" id="ARBA00023239"/>
    </source>
</evidence>
<evidence type="ECO:0000256" key="5">
    <source>
        <dbReference type="ARBA" id="ARBA00023136"/>
    </source>
</evidence>
<feature type="transmembrane region" description="Helical" evidence="12">
    <location>
        <begin position="31"/>
        <end position="50"/>
    </location>
</feature>
<reference evidence="13 14" key="1">
    <citation type="journal article" date="2011" name="Appl. Environ. Microbiol.">
        <title>Methanogenic archaea isolated from Taiwan's Chelungpu fault.</title>
        <authorList>
            <person name="Wu S.Y."/>
            <person name="Lai M.C."/>
        </authorList>
    </citation>
    <scope>NUCLEOTIDE SEQUENCE [LARGE SCALE GENOMIC DNA]</scope>
    <source>
        <strain evidence="13 14">St545Mb</strain>
    </source>
</reference>
<keyword evidence="12" id="KW-0812">Transmembrane</keyword>
<name>A0AAE3KX58_9EURY</name>
<evidence type="ECO:0000313" key="14">
    <source>
        <dbReference type="Proteomes" id="UP001206983"/>
    </source>
</evidence>
<evidence type="ECO:0000256" key="3">
    <source>
        <dbReference type="ARBA" id="ARBA00022793"/>
    </source>
</evidence>
<sequence>MLAKGSAPWIMALVVISTLAAIAHTTLYLPYMGMITVLGIAGLIFFVFFFRDPEREVEQSCSSMTAPADGKIVDIRGRKVCIFMNVHNVHVNRAPLTGKVVAIEYKKGGYIPAFFKDSERNERNHIFIETEHGIVEVVQIAGTIARRIVSYVQVGDHMVRGERLGMIRFGSRVDVTVPDNFDILCKKGDKVTAGMTVIARKTDLSDHEIESSDILAAHDGFDILRMNNGRSPQV</sequence>
<accession>A0AAE3KX58</accession>
<dbReference type="EMBL" id="JTEO01000004">
    <property type="protein sequence ID" value="MCQ6962736.1"/>
    <property type="molecule type" value="Genomic_DNA"/>
</dbReference>
<feature type="chain" id="PRO_5041755532" description="Archaetidylserine decarboxylase alpha chain" evidence="11">
    <location>
        <begin position="171"/>
        <end position="234"/>
    </location>
</feature>
<dbReference type="Pfam" id="PF02666">
    <property type="entry name" value="PS_Dcarbxylase"/>
    <property type="match status" value="1"/>
</dbReference>
<evidence type="ECO:0000256" key="9">
    <source>
        <dbReference type="ARBA" id="ARBA00023264"/>
    </source>
</evidence>
<comment type="subunit">
    <text evidence="11">Heterodimer of a large membrane-associated beta subunit and a small pyruvoyl-containing alpha subunit.</text>
</comment>
<feature type="transmembrane region" description="Helical" evidence="12">
    <location>
        <begin position="7"/>
        <end position="25"/>
    </location>
</feature>
<evidence type="ECO:0000256" key="4">
    <source>
        <dbReference type="ARBA" id="ARBA00023098"/>
    </source>
</evidence>
<keyword evidence="7 11" id="KW-0594">Phospholipid biosynthesis</keyword>
<keyword evidence="4 11" id="KW-0443">Lipid metabolism</keyword>
<keyword evidence="14" id="KW-1185">Reference proteome</keyword>
<keyword evidence="12" id="KW-1133">Transmembrane helix</keyword>
<evidence type="ECO:0000256" key="11">
    <source>
        <dbReference type="HAMAP-Rule" id="MF_00664"/>
    </source>
</evidence>
<evidence type="ECO:0000313" key="13">
    <source>
        <dbReference type="EMBL" id="MCQ6962736.1"/>
    </source>
</evidence>
<feature type="active site" description="Schiff-base intermediate with substrate; via pyruvic acid" evidence="11">
    <location>
        <position position="171"/>
    </location>
</feature>
<evidence type="ECO:0000256" key="6">
    <source>
        <dbReference type="ARBA" id="ARBA00023145"/>
    </source>
</evidence>
<dbReference type="InterPro" id="IPR033175">
    <property type="entry name" value="PSD-A"/>
</dbReference>
<feature type="chain" id="PRO_5041755533" description="Archaetidylserine decarboxylase beta chain" evidence="11">
    <location>
        <begin position="1"/>
        <end position="170"/>
    </location>
</feature>
<dbReference type="HAMAP" id="MF_00664">
    <property type="entry name" value="PS_decarb_PSD_A"/>
    <property type="match status" value="1"/>
</dbReference>
<comment type="function">
    <text evidence="11">Catalyzes the formation of archaetidylethanolamine (PtdEtn) from archaetidylserine (PtdSer).</text>
</comment>
<protein>
    <recommendedName>
        <fullName evidence="11">Putative archaetidylserine decarboxylase proenzyme</fullName>
        <ecNumber evidence="11">4.1.1.-</ecNumber>
    </recommendedName>
    <component>
        <recommendedName>
            <fullName evidence="11">Archaetidylserine decarboxylase alpha chain</fullName>
        </recommendedName>
    </component>
    <component>
        <recommendedName>
            <fullName evidence="11">Archaetidylserine decarboxylase beta chain</fullName>
        </recommendedName>
    </component>
</protein>
<comment type="catalytic activity">
    <reaction evidence="11">
        <text>archaetidylserine + H(+) = archaetidylethanolamine + CO2</text>
        <dbReference type="Rhea" id="RHEA:51488"/>
        <dbReference type="ChEBI" id="CHEBI:15378"/>
        <dbReference type="ChEBI" id="CHEBI:16526"/>
        <dbReference type="ChEBI" id="CHEBI:71517"/>
        <dbReference type="ChEBI" id="CHEBI:134176"/>
    </reaction>
</comment>
<evidence type="ECO:0000256" key="12">
    <source>
        <dbReference type="SAM" id="Phobius"/>
    </source>
</evidence>
<dbReference type="RefSeq" id="WP_256622565.1">
    <property type="nucleotide sequence ID" value="NZ_JTEO01000004.1"/>
</dbReference>
<keyword evidence="10 11" id="KW-0670">Pyruvate</keyword>
<keyword evidence="2 11" id="KW-0444">Lipid biosynthesis</keyword>
<dbReference type="Proteomes" id="UP001206983">
    <property type="component" value="Unassembled WGS sequence"/>
</dbReference>
<keyword evidence="9 11" id="KW-1208">Phospholipid metabolism</keyword>
<gene>
    <name evidence="11" type="primary">asd</name>
    <name evidence="13" type="ORF">PV02_06420</name>
</gene>
<feature type="modified residue" description="Pyruvic acid (Ser); by autocatalysis" evidence="11">
    <location>
        <position position="171"/>
    </location>
</feature>
<dbReference type="GO" id="GO:0005886">
    <property type="term" value="C:plasma membrane"/>
    <property type="evidence" value="ECO:0007669"/>
    <property type="project" value="UniProtKB-SubCell"/>
</dbReference>
<evidence type="ECO:0000256" key="7">
    <source>
        <dbReference type="ARBA" id="ARBA00023209"/>
    </source>
</evidence>
<organism evidence="13 14">
    <name type="scientific">Methanolobus chelungpuianus</name>
    <dbReference type="NCBI Taxonomy" id="502115"/>
    <lineage>
        <taxon>Archaea</taxon>
        <taxon>Methanobacteriati</taxon>
        <taxon>Methanobacteriota</taxon>
        <taxon>Stenosarchaea group</taxon>
        <taxon>Methanomicrobia</taxon>
        <taxon>Methanosarcinales</taxon>
        <taxon>Methanosarcinaceae</taxon>
        <taxon>Methanolobus</taxon>
    </lineage>
</organism>
<dbReference type="NCBIfam" id="NF003685">
    <property type="entry name" value="PRK05305.2-5"/>
    <property type="match status" value="1"/>
</dbReference>
<evidence type="ECO:0000256" key="1">
    <source>
        <dbReference type="ARBA" id="ARBA00022475"/>
    </source>
</evidence>
<comment type="caution">
    <text evidence="13">The sequence shown here is derived from an EMBL/GenBank/DDBJ whole genome shotgun (WGS) entry which is preliminary data.</text>
</comment>
<dbReference type="GO" id="GO:0004609">
    <property type="term" value="F:phosphatidylserine decarboxylase activity"/>
    <property type="evidence" value="ECO:0007669"/>
    <property type="project" value="InterPro"/>
</dbReference>
<dbReference type="GO" id="GO:0008654">
    <property type="term" value="P:phospholipid biosynthetic process"/>
    <property type="evidence" value="ECO:0007669"/>
    <property type="project" value="UniProtKB-UniRule"/>
</dbReference>
<evidence type="ECO:0000256" key="10">
    <source>
        <dbReference type="ARBA" id="ARBA00023317"/>
    </source>
</evidence>
<keyword evidence="1 11" id="KW-1003">Cell membrane</keyword>
<comment type="subcellular location">
    <subcellularLocation>
        <location evidence="11">Cell membrane</location>
        <topology evidence="11">Peripheral membrane protein</topology>
    </subcellularLocation>
</comment>
<dbReference type="PANTHER" id="PTHR35809">
    <property type="entry name" value="ARCHAETIDYLSERINE DECARBOXYLASE PROENZYME-RELATED"/>
    <property type="match status" value="1"/>
</dbReference>
<dbReference type="EC" id="4.1.1.-" evidence="11"/>
<comment type="PTM">
    <text evidence="11">Is synthesized initially as an inactive proenzyme. Formation of the active enzyme involves a self-maturation process in which the active site pyruvoyl group is generated from an internal serine residue via an autocatalytic post-translational modification. Two non-identical subunits are generated from the proenzyme in this reaction, and the pyruvate is formed at the N-terminus of the alpha chain, which is derived from the carboxyl end of the proenzyme. The post-translation cleavage follows an unusual pathway, termed non-hydrolytic serinolysis, in which the side chain hydroxyl group of the serine supplies its oxygen atom to form the C-terminus of the beta chain, while the remainder of the serine residue undergoes an oxidative deamination to produce ammonia and the pyruvoyl prosthetic group on the alpha chain.</text>
</comment>
<keyword evidence="8 11" id="KW-0456">Lyase</keyword>
<dbReference type="AlphaFoldDB" id="A0AAE3KX58"/>
<dbReference type="PANTHER" id="PTHR35809:SF1">
    <property type="entry name" value="ARCHAETIDYLSERINE DECARBOXYLASE PROENZYME-RELATED"/>
    <property type="match status" value="1"/>
</dbReference>
<comment type="similarity">
    <text evidence="11">Belongs to the phosphatidylserine decarboxylase family. PSD-A subfamily.</text>
</comment>
<dbReference type="InterPro" id="IPR003817">
    <property type="entry name" value="PS_Dcarbxylase"/>
</dbReference>